<reference evidence="1" key="1">
    <citation type="submission" date="2022-02" db="EMBL/GenBank/DDBJ databases">
        <title>Plant Genome Project.</title>
        <authorList>
            <person name="Zhang R.-G."/>
        </authorList>
    </citation>
    <scope>NUCLEOTIDE SEQUENCE</scope>
    <source>
        <strain evidence="1">AT1</strain>
    </source>
</reference>
<keyword evidence="2" id="KW-1185">Reference proteome</keyword>
<evidence type="ECO:0000313" key="1">
    <source>
        <dbReference type="EMBL" id="KAI8549363.1"/>
    </source>
</evidence>
<protein>
    <submittedName>
        <fullName evidence="1">Uncharacterized protein</fullName>
    </submittedName>
</protein>
<dbReference type="EMBL" id="CM046393">
    <property type="protein sequence ID" value="KAI8549363.1"/>
    <property type="molecule type" value="Genomic_DNA"/>
</dbReference>
<comment type="caution">
    <text evidence="1">The sequence shown here is derived from an EMBL/GenBank/DDBJ whole genome shotgun (WGS) entry which is preliminary data.</text>
</comment>
<evidence type="ECO:0000313" key="2">
    <source>
        <dbReference type="Proteomes" id="UP001062846"/>
    </source>
</evidence>
<sequence length="343" mass="37258">MCTGKVTRLSAEGAAQLEEGISLVLSRWTALQDAIDNNFAGPHTRLKSQDLAPKIFSWFTQSKAILDIYDLEDTISGFLCSSLMLIPQDGSIEEVALKLMIMHEECLEGNFMSIQRLRETNPPRGSVPHTRQVLVVDSDDDDESVVDDNSSEMILDAPVVLSNASHMDMAVDEPRAKQTKEAEDGWTVVYNRRNRGDDISGVPNPEIPVAVSQDDLHDMAIGMRDVILEANAGLSEGLNNSIAGPLKEMQESQADLTRSIRDMLGLINEKSASLVGNSPNNDPPKMPGPQGFVLGGFQSSSSSSPVNIPKWPSFGITKEVCGCCFQGSIRVGCKRNIVLSLPS</sequence>
<proteinExistence type="predicted"/>
<organism evidence="1 2">
    <name type="scientific">Rhododendron molle</name>
    <name type="common">Chinese azalea</name>
    <name type="synonym">Azalea mollis</name>
    <dbReference type="NCBI Taxonomy" id="49168"/>
    <lineage>
        <taxon>Eukaryota</taxon>
        <taxon>Viridiplantae</taxon>
        <taxon>Streptophyta</taxon>
        <taxon>Embryophyta</taxon>
        <taxon>Tracheophyta</taxon>
        <taxon>Spermatophyta</taxon>
        <taxon>Magnoliopsida</taxon>
        <taxon>eudicotyledons</taxon>
        <taxon>Gunneridae</taxon>
        <taxon>Pentapetalae</taxon>
        <taxon>asterids</taxon>
        <taxon>Ericales</taxon>
        <taxon>Ericaceae</taxon>
        <taxon>Ericoideae</taxon>
        <taxon>Rhodoreae</taxon>
        <taxon>Rhododendron</taxon>
    </lineage>
</organism>
<dbReference type="Proteomes" id="UP001062846">
    <property type="component" value="Chromosome 6"/>
</dbReference>
<name>A0ACC0N7T7_RHOML</name>
<gene>
    <name evidence="1" type="ORF">RHMOL_Rhmol06G0018900</name>
</gene>
<accession>A0ACC0N7T7</accession>